<feature type="domain" description="WxL" evidence="3">
    <location>
        <begin position="33"/>
        <end position="273"/>
    </location>
</feature>
<accession>A0A0R2I6W1</accession>
<evidence type="ECO:0000259" key="3">
    <source>
        <dbReference type="Pfam" id="PF13731"/>
    </source>
</evidence>
<evidence type="ECO:0000256" key="2">
    <source>
        <dbReference type="SAM" id="SignalP"/>
    </source>
</evidence>
<feature type="region of interest" description="Disordered" evidence="1">
    <location>
        <begin position="227"/>
        <end position="246"/>
    </location>
</feature>
<feature type="chain" id="PRO_5006418177" description="WxL domain-containing protein" evidence="2">
    <location>
        <begin position="26"/>
        <end position="275"/>
    </location>
</feature>
<keyword evidence="2" id="KW-0732">Signal</keyword>
<sequence length="275" mass="28259">MKLTKLAVVGLMATTVLGSTVPALAASEVGAPATSKGAVNFQEGGGETTPTDPGDNGSGEDGGTVVKPDPANPGGAGFLRIDQAPNLDFGTMSIAGKTVINPVKDVKVNFKNDSTGDFTDVKYYPTYVQITDERSGDYKGWTLTAKSTEFKAFTQTGEAAPEGTEGLVGAQLLFSTAFVQTNSGVEDALKPVSKAVTVEAIDGDAGHPILAASAGKGGGQWSAFFTKDGTEVPKPTDTQGTNEGIQLSVPASAKKNKDYNYVADLTWTIAATPDA</sequence>
<keyword evidence="5" id="KW-1185">Reference proteome</keyword>
<dbReference type="RefSeq" id="WP_034572634.1">
    <property type="nucleotide sequence ID" value="NZ_JQBS01000006.1"/>
</dbReference>
<comment type="caution">
    <text evidence="4">The sequence shown here is derived from an EMBL/GenBank/DDBJ whole genome shotgun (WGS) entry which is preliminary data.</text>
</comment>
<evidence type="ECO:0000256" key="1">
    <source>
        <dbReference type="SAM" id="MobiDB-lite"/>
    </source>
</evidence>
<dbReference type="EMBL" id="JQBS01000006">
    <property type="protein sequence ID" value="KRN57556.1"/>
    <property type="molecule type" value="Genomic_DNA"/>
</dbReference>
<dbReference type="AlphaFoldDB" id="A0A0R2I6W1"/>
<dbReference type="InterPro" id="IPR027994">
    <property type="entry name" value="WxL_dom"/>
</dbReference>
<feature type="region of interest" description="Disordered" evidence="1">
    <location>
        <begin position="36"/>
        <end position="76"/>
    </location>
</feature>
<evidence type="ECO:0000313" key="5">
    <source>
        <dbReference type="Proteomes" id="UP000051658"/>
    </source>
</evidence>
<protein>
    <recommendedName>
        <fullName evidence="3">WxL domain-containing protein</fullName>
    </recommendedName>
</protein>
<dbReference type="Proteomes" id="UP000051658">
    <property type="component" value="Unassembled WGS sequence"/>
</dbReference>
<dbReference type="Pfam" id="PF13731">
    <property type="entry name" value="WxL"/>
    <property type="match status" value="1"/>
</dbReference>
<feature type="signal peptide" evidence="2">
    <location>
        <begin position="1"/>
        <end position="25"/>
    </location>
</feature>
<dbReference type="GeneID" id="89587658"/>
<organism evidence="4 5">
    <name type="scientific">Carnobacterium divergens DSM 20623</name>
    <dbReference type="NCBI Taxonomy" id="1449336"/>
    <lineage>
        <taxon>Bacteria</taxon>
        <taxon>Bacillati</taxon>
        <taxon>Bacillota</taxon>
        <taxon>Bacilli</taxon>
        <taxon>Lactobacillales</taxon>
        <taxon>Carnobacteriaceae</taxon>
        <taxon>Carnobacterium</taxon>
    </lineage>
</organism>
<gene>
    <name evidence="4" type="ORF">IV74_GL000076</name>
</gene>
<feature type="compositionally biased region" description="Polar residues" evidence="1">
    <location>
        <begin position="236"/>
        <end position="245"/>
    </location>
</feature>
<reference evidence="4 5" key="1">
    <citation type="journal article" date="2015" name="Genome Announc.">
        <title>Expanding the biotechnology potential of lactobacilli through comparative genomics of 213 strains and associated genera.</title>
        <authorList>
            <person name="Sun Z."/>
            <person name="Harris H.M."/>
            <person name="McCann A."/>
            <person name="Guo C."/>
            <person name="Argimon S."/>
            <person name="Zhang W."/>
            <person name="Yang X."/>
            <person name="Jeffery I.B."/>
            <person name="Cooney J.C."/>
            <person name="Kagawa T.F."/>
            <person name="Liu W."/>
            <person name="Song Y."/>
            <person name="Salvetti E."/>
            <person name="Wrobel A."/>
            <person name="Rasinkangas P."/>
            <person name="Parkhill J."/>
            <person name="Rea M.C."/>
            <person name="O'Sullivan O."/>
            <person name="Ritari J."/>
            <person name="Douillard F.P."/>
            <person name="Paul Ross R."/>
            <person name="Yang R."/>
            <person name="Briner A.E."/>
            <person name="Felis G.E."/>
            <person name="de Vos W.M."/>
            <person name="Barrangou R."/>
            <person name="Klaenhammer T.R."/>
            <person name="Caufield P.W."/>
            <person name="Cui Y."/>
            <person name="Zhang H."/>
            <person name="O'Toole P.W."/>
        </authorList>
    </citation>
    <scope>NUCLEOTIDE SEQUENCE [LARGE SCALE GENOMIC DNA]</scope>
    <source>
        <strain evidence="4 5">DSM 20623</strain>
    </source>
</reference>
<evidence type="ECO:0000313" key="4">
    <source>
        <dbReference type="EMBL" id="KRN57556.1"/>
    </source>
</evidence>
<name>A0A0R2I6W1_CARDV</name>
<proteinExistence type="predicted"/>
<dbReference type="PATRIC" id="fig|1449336.4.peg.76"/>